<dbReference type="WBParaSite" id="mrna-Wban_09069">
    <property type="protein sequence ID" value="mrna-Wban_09069"/>
    <property type="gene ID" value="Wban_09069"/>
</dbReference>
<evidence type="ECO:0000313" key="1">
    <source>
        <dbReference type="Proteomes" id="UP000093561"/>
    </source>
</evidence>
<evidence type="ECO:0000313" key="2">
    <source>
        <dbReference type="WBParaSite" id="mrna-Wban_09069"/>
    </source>
</evidence>
<accession>A0AAF5Q2Z1</accession>
<reference evidence="1" key="1">
    <citation type="submission" date="2015-03" db="EMBL/GenBank/DDBJ databases">
        <title>Wuchereria bancrofti Genome Sequencing Papua New Guinea Strain.</title>
        <authorList>
            <person name="Small S.T."/>
            <person name="Serre D."/>
            <person name="Zimmerman P.A."/>
        </authorList>
    </citation>
    <scope>NUCLEOTIDE SEQUENCE [LARGE SCALE GENOMIC DNA]</scope>
    <source>
        <strain evidence="1">pt0022</strain>
    </source>
</reference>
<dbReference type="Proteomes" id="UP000093561">
    <property type="component" value="Unassembled WGS sequence"/>
</dbReference>
<sequence>MLNFNSNLSEVKSTIGTSSLSSELTILSFTDITVSSQESFDNDNITLSAKNYPTIKSGKAMKISSESSLLKNESNCYELHFSECFIAHYIKLKILKCASKNISKDCKLQLVCSTIYEVIIEKKSAKLSSTMINISPQNIINAVLSHMPLSIALDKVQIYQPKISMNEQIRSESKTDDCISREIQSENIVKRKNSRKIMQKYYKTKSKKIFAFNAFPEENFRNNSENASKDNFNDTIIQWLECTQSQTERICNFDKVIELIESIEQEISAKN</sequence>
<organism evidence="1 2">
    <name type="scientific">Wuchereria bancrofti</name>
    <dbReference type="NCBI Taxonomy" id="6293"/>
    <lineage>
        <taxon>Eukaryota</taxon>
        <taxon>Metazoa</taxon>
        <taxon>Ecdysozoa</taxon>
        <taxon>Nematoda</taxon>
        <taxon>Chromadorea</taxon>
        <taxon>Rhabditida</taxon>
        <taxon>Spirurina</taxon>
        <taxon>Spiruromorpha</taxon>
        <taxon>Filarioidea</taxon>
        <taxon>Onchocercidae</taxon>
        <taxon>Wuchereria</taxon>
    </lineage>
</organism>
<name>A0AAF5Q2Z1_WUCBA</name>
<reference evidence="2" key="3">
    <citation type="submission" date="2024-02" db="UniProtKB">
        <authorList>
            <consortium name="WormBaseParasite"/>
        </authorList>
    </citation>
    <scope>IDENTIFICATION</scope>
    <source>
        <strain evidence="2">pt0022</strain>
    </source>
</reference>
<proteinExistence type="predicted"/>
<dbReference type="AlphaFoldDB" id="A0AAF5Q2Z1"/>
<protein>
    <submittedName>
        <fullName evidence="2">Uncharacterized protein</fullName>
    </submittedName>
</protein>
<reference evidence="1" key="2">
    <citation type="journal article" date="2016" name="Mol. Ecol.">
        <title>Population genomics of the filarial nematode parasite Wuchereria bancrofti from mosquitoes.</title>
        <authorList>
            <person name="Small S.T."/>
            <person name="Reimer L.J."/>
            <person name="Tisch D.J."/>
            <person name="King C.L."/>
            <person name="Christensen B.M."/>
            <person name="Siba P.M."/>
            <person name="Kazura J.W."/>
            <person name="Serre D."/>
            <person name="Zimmerman P.A."/>
        </authorList>
    </citation>
    <scope>NUCLEOTIDE SEQUENCE</scope>
    <source>
        <strain evidence="1">pt0022</strain>
    </source>
</reference>